<dbReference type="InterPro" id="IPR036271">
    <property type="entry name" value="Tet_transcr_reg_TetR-rel_C_sf"/>
</dbReference>
<dbReference type="PROSITE" id="PS01081">
    <property type="entry name" value="HTH_TETR_1"/>
    <property type="match status" value="1"/>
</dbReference>
<dbReference type="RefSeq" id="WP_242767707.1">
    <property type="nucleotide sequence ID" value="NZ_JALDAY010000007.1"/>
</dbReference>
<dbReference type="PANTHER" id="PTHR30055">
    <property type="entry name" value="HTH-TYPE TRANSCRIPTIONAL REGULATOR RUTR"/>
    <property type="match status" value="1"/>
</dbReference>
<evidence type="ECO:0000256" key="1">
    <source>
        <dbReference type="ARBA" id="ARBA00023015"/>
    </source>
</evidence>
<evidence type="ECO:0000256" key="4">
    <source>
        <dbReference type="PROSITE-ProRule" id="PRU00335"/>
    </source>
</evidence>
<dbReference type="Pfam" id="PF21597">
    <property type="entry name" value="TetR_C_43"/>
    <property type="match status" value="1"/>
</dbReference>
<evidence type="ECO:0000259" key="5">
    <source>
        <dbReference type="PROSITE" id="PS50977"/>
    </source>
</evidence>
<dbReference type="InterPro" id="IPR050109">
    <property type="entry name" value="HTH-type_TetR-like_transc_reg"/>
</dbReference>
<evidence type="ECO:0000256" key="3">
    <source>
        <dbReference type="ARBA" id="ARBA00023163"/>
    </source>
</evidence>
<keyword evidence="7" id="KW-1185">Reference proteome</keyword>
<comment type="caution">
    <text evidence="6">The sequence shown here is derived from an EMBL/GenBank/DDBJ whole genome shotgun (WGS) entry which is preliminary data.</text>
</comment>
<protein>
    <submittedName>
        <fullName evidence="6">TetR/AcrR family transcriptional regulator</fullName>
    </submittedName>
</protein>
<dbReference type="InterPro" id="IPR023772">
    <property type="entry name" value="DNA-bd_HTH_TetR-type_CS"/>
</dbReference>
<evidence type="ECO:0000256" key="2">
    <source>
        <dbReference type="ARBA" id="ARBA00023125"/>
    </source>
</evidence>
<sequence>MKVNPYSALRTLATVTSQPIRQPKPQTAPRAPRRDALRNDAIVINAARAVFAELGPQASMETIATRAGLGVGTIYRRFPGKDALLDAIARLLTEEIDQAAAAALEDPDPGAGLERFLEFVGAFHAEKRRYAAALTDRVADDDAVSARTADRVLRLTQKAVDAGYLTQGVTADDIKALIVALRGVVAASPDGDDAPWRRFLRIHLTGLRAD</sequence>
<dbReference type="InterPro" id="IPR049445">
    <property type="entry name" value="TetR_SbtR-like_C"/>
</dbReference>
<keyword evidence="2 4" id="KW-0238">DNA-binding</keyword>
<reference evidence="6" key="1">
    <citation type="submission" date="2022-03" db="EMBL/GenBank/DDBJ databases">
        <title>Streptomyces 7R015 and 7R016 isolated from Barleria lupulina in Thailand.</title>
        <authorList>
            <person name="Kanchanasin P."/>
            <person name="Phongsopitanun W."/>
            <person name="Tanasupawat S."/>
        </authorList>
    </citation>
    <scope>NUCLEOTIDE SEQUENCE</scope>
    <source>
        <strain evidence="6">7R015</strain>
    </source>
</reference>
<dbReference type="InterPro" id="IPR001647">
    <property type="entry name" value="HTH_TetR"/>
</dbReference>
<dbReference type="InterPro" id="IPR009057">
    <property type="entry name" value="Homeodomain-like_sf"/>
</dbReference>
<feature type="domain" description="HTH tetR-type" evidence="5">
    <location>
        <begin position="37"/>
        <end position="96"/>
    </location>
</feature>
<dbReference type="Gene3D" id="1.10.357.10">
    <property type="entry name" value="Tetracycline Repressor, domain 2"/>
    <property type="match status" value="1"/>
</dbReference>
<gene>
    <name evidence="6" type="ORF">MQP27_25235</name>
</gene>
<dbReference type="Pfam" id="PF00440">
    <property type="entry name" value="TetR_N"/>
    <property type="match status" value="1"/>
</dbReference>
<keyword evidence="3" id="KW-0804">Transcription</keyword>
<dbReference type="PANTHER" id="PTHR30055:SF234">
    <property type="entry name" value="HTH-TYPE TRANSCRIPTIONAL REGULATOR BETI"/>
    <property type="match status" value="1"/>
</dbReference>
<feature type="DNA-binding region" description="H-T-H motif" evidence="4">
    <location>
        <begin position="59"/>
        <end position="78"/>
    </location>
</feature>
<evidence type="ECO:0000313" key="6">
    <source>
        <dbReference type="EMBL" id="MCI3274407.1"/>
    </source>
</evidence>
<evidence type="ECO:0000313" key="7">
    <source>
        <dbReference type="Proteomes" id="UP001165269"/>
    </source>
</evidence>
<dbReference type="PRINTS" id="PR00455">
    <property type="entry name" value="HTHTETR"/>
</dbReference>
<accession>A0ABS9YB09</accession>
<dbReference type="EMBL" id="JALDAY010000007">
    <property type="protein sequence ID" value="MCI3274407.1"/>
    <property type="molecule type" value="Genomic_DNA"/>
</dbReference>
<dbReference type="Proteomes" id="UP001165269">
    <property type="component" value="Unassembled WGS sequence"/>
</dbReference>
<organism evidence="6 7">
    <name type="scientific">Streptomyces cylindrosporus</name>
    <dbReference type="NCBI Taxonomy" id="2927583"/>
    <lineage>
        <taxon>Bacteria</taxon>
        <taxon>Bacillati</taxon>
        <taxon>Actinomycetota</taxon>
        <taxon>Actinomycetes</taxon>
        <taxon>Kitasatosporales</taxon>
        <taxon>Streptomycetaceae</taxon>
        <taxon>Streptomyces</taxon>
    </lineage>
</organism>
<dbReference type="SUPFAM" id="SSF46689">
    <property type="entry name" value="Homeodomain-like"/>
    <property type="match status" value="1"/>
</dbReference>
<name>A0ABS9YB09_9ACTN</name>
<dbReference type="PROSITE" id="PS50977">
    <property type="entry name" value="HTH_TETR_2"/>
    <property type="match status" value="1"/>
</dbReference>
<proteinExistence type="predicted"/>
<dbReference type="SUPFAM" id="SSF48498">
    <property type="entry name" value="Tetracyclin repressor-like, C-terminal domain"/>
    <property type="match status" value="1"/>
</dbReference>
<keyword evidence="1" id="KW-0805">Transcription regulation</keyword>